<dbReference type="OMA" id="CLIYATH"/>
<dbReference type="PANTHER" id="PTHR33112:SF16">
    <property type="entry name" value="HETEROKARYON INCOMPATIBILITY DOMAIN-CONTAINING PROTEIN"/>
    <property type="match status" value="1"/>
</dbReference>
<reference evidence="3" key="1">
    <citation type="journal article" date="2017" name="Nat. Ecol. Evol.">
        <title>Genome expansion and lineage-specific genetic innovations in the forest pathogenic fungi Armillaria.</title>
        <authorList>
            <person name="Sipos G."/>
            <person name="Prasanna A.N."/>
            <person name="Walter M.C."/>
            <person name="O'Connor E."/>
            <person name="Balint B."/>
            <person name="Krizsan K."/>
            <person name="Kiss B."/>
            <person name="Hess J."/>
            <person name="Varga T."/>
            <person name="Slot J."/>
            <person name="Riley R."/>
            <person name="Boka B."/>
            <person name="Rigling D."/>
            <person name="Barry K."/>
            <person name="Lee J."/>
            <person name="Mihaltcheva S."/>
            <person name="LaButti K."/>
            <person name="Lipzen A."/>
            <person name="Waldron R."/>
            <person name="Moloney N.M."/>
            <person name="Sperisen C."/>
            <person name="Kredics L."/>
            <person name="Vagvoelgyi C."/>
            <person name="Patrignani A."/>
            <person name="Fitzpatrick D."/>
            <person name="Nagy I."/>
            <person name="Doyle S."/>
            <person name="Anderson J.B."/>
            <person name="Grigoriev I.V."/>
            <person name="Gueldener U."/>
            <person name="Muensterkoetter M."/>
            <person name="Nagy L.G."/>
        </authorList>
    </citation>
    <scope>NUCLEOTIDE SEQUENCE [LARGE SCALE GENOMIC DNA]</scope>
    <source>
        <strain evidence="3">C18/9</strain>
    </source>
</reference>
<name>A0A284RN09_ARMOS</name>
<dbReference type="STRING" id="47428.A0A284RN09"/>
<organism evidence="2 3">
    <name type="scientific">Armillaria ostoyae</name>
    <name type="common">Armillaria root rot fungus</name>
    <dbReference type="NCBI Taxonomy" id="47428"/>
    <lineage>
        <taxon>Eukaryota</taxon>
        <taxon>Fungi</taxon>
        <taxon>Dikarya</taxon>
        <taxon>Basidiomycota</taxon>
        <taxon>Agaricomycotina</taxon>
        <taxon>Agaricomycetes</taxon>
        <taxon>Agaricomycetidae</taxon>
        <taxon>Agaricales</taxon>
        <taxon>Marasmiineae</taxon>
        <taxon>Physalacriaceae</taxon>
        <taxon>Armillaria</taxon>
    </lineage>
</organism>
<dbReference type="InterPro" id="IPR010730">
    <property type="entry name" value="HET"/>
</dbReference>
<dbReference type="OrthoDB" id="5125733at2759"/>
<evidence type="ECO:0000259" key="1">
    <source>
        <dbReference type="Pfam" id="PF06985"/>
    </source>
</evidence>
<sequence length="713" mass="81791">MGRLEDEALVIHQMPLFPSTSSDTDSSNVESHYLPNAPTSSPAVEYVSLPPEIQRLVCETCWQTFFSADTFRTAWATLVKLDKYDWSAWFTWVTPTWRQIQRQRCQHLLKNGYQCQWCKLVCKEVKSFYKYHKIQRRPPKNKKFTLLLRFEEDNEGVIVLLLAIEKMWKSTFRLHTSEDNAAARCIRARELLLDVDSPMCYSLIQKSFDKCARHTDCPPPSCVRLPTRVIDCADRDQPRIFINKGMEGNYVALSYVWGEEQPHRTTTRNLASYNEGIPLQNIPQTILDAITVTRKLGLRYLWVDSFCILQDSEDDKAREIAQMRHIFRNSYVIIIAACAHKVSDGFLHDRRPAIRNLSSLDCLLPFYCPDGGIGTVQLRFCADWPQEPVSERAWCLEERVLSPRCLIYATHTLLYECQTAHKNVDDGHNFVKLCDILDTPHLPDCIFLPPTSATPVSAISGDDEIVKGWDKVLGLYTKRTLTKPRDRLIAMSGIAEQFHQFWSHSKYVAGLWVHQLPHSLLWNNLGNDECRRRPDRYRAPSWSWASTDGEIGVPFSKSDNLCTILHCDVTLAKQRYQYGEVIDGSLVLDTIVHQGMWNPVPTGWGYLFEAGVPIDSTLPASEWDSSQPGMIGYTFRDAIEPISEQIGNVYLALVEDTGSAFLGLVLVPVIDQTDQRKWTDSDIRVFRRVGMFQAQSPNTRAWLRFSHESIRIV</sequence>
<dbReference type="PANTHER" id="PTHR33112">
    <property type="entry name" value="DOMAIN PROTEIN, PUTATIVE-RELATED"/>
    <property type="match status" value="1"/>
</dbReference>
<evidence type="ECO:0000313" key="3">
    <source>
        <dbReference type="Proteomes" id="UP000219338"/>
    </source>
</evidence>
<protein>
    <recommendedName>
        <fullName evidence="1">Heterokaryon incompatibility domain-containing protein</fullName>
    </recommendedName>
</protein>
<keyword evidence="3" id="KW-1185">Reference proteome</keyword>
<accession>A0A284RN09</accession>
<evidence type="ECO:0000313" key="2">
    <source>
        <dbReference type="EMBL" id="SJL10104.1"/>
    </source>
</evidence>
<dbReference type="Pfam" id="PF06985">
    <property type="entry name" value="HET"/>
    <property type="match status" value="1"/>
</dbReference>
<dbReference type="AlphaFoldDB" id="A0A284RN09"/>
<gene>
    <name evidence="2" type="ORF">ARMOST_13486</name>
</gene>
<feature type="domain" description="Heterokaryon incompatibility" evidence="1">
    <location>
        <begin position="250"/>
        <end position="398"/>
    </location>
</feature>
<proteinExistence type="predicted"/>
<dbReference type="Proteomes" id="UP000219338">
    <property type="component" value="Unassembled WGS sequence"/>
</dbReference>
<dbReference type="EMBL" id="FUEG01000011">
    <property type="protein sequence ID" value="SJL10104.1"/>
    <property type="molecule type" value="Genomic_DNA"/>
</dbReference>